<reference evidence="2" key="1">
    <citation type="submission" date="2021-01" db="UniProtKB">
        <authorList>
            <consortium name="EnsemblMetazoa"/>
        </authorList>
    </citation>
    <scope>IDENTIFICATION</scope>
</reference>
<protein>
    <recommendedName>
        <fullName evidence="1">Reverse transcriptase domain-containing protein</fullName>
    </recommendedName>
</protein>
<dbReference type="PANTHER" id="PTHR47027">
    <property type="entry name" value="REVERSE TRANSCRIPTASE DOMAIN-CONTAINING PROTEIN"/>
    <property type="match status" value="1"/>
</dbReference>
<dbReference type="InterPro" id="IPR036691">
    <property type="entry name" value="Endo/exonu/phosph_ase_sf"/>
</dbReference>
<evidence type="ECO:0000313" key="3">
    <source>
        <dbReference type="Proteomes" id="UP000594262"/>
    </source>
</evidence>
<dbReference type="CDD" id="cd01650">
    <property type="entry name" value="RT_nLTR_like"/>
    <property type="match status" value="1"/>
</dbReference>
<dbReference type="PANTHER" id="PTHR47027:SF20">
    <property type="entry name" value="REVERSE TRANSCRIPTASE-LIKE PROTEIN WITH RNA-DIRECTED DNA POLYMERASE DOMAIN"/>
    <property type="match status" value="1"/>
</dbReference>
<evidence type="ECO:0000313" key="2">
    <source>
        <dbReference type="EnsemblMetazoa" id="CLYHEMP004047.1"/>
    </source>
</evidence>
<name>A0A7M5WR09_9CNID</name>
<dbReference type="SUPFAM" id="SSF56219">
    <property type="entry name" value="DNase I-like"/>
    <property type="match status" value="1"/>
</dbReference>
<dbReference type="OrthoDB" id="425681at2759"/>
<evidence type="ECO:0000259" key="1">
    <source>
        <dbReference type="PROSITE" id="PS50878"/>
    </source>
</evidence>
<dbReference type="Pfam" id="PF00078">
    <property type="entry name" value="RVT_1"/>
    <property type="match status" value="1"/>
</dbReference>
<dbReference type="InterPro" id="IPR000477">
    <property type="entry name" value="RT_dom"/>
</dbReference>
<dbReference type="InterPro" id="IPR043502">
    <property type="entry name" value="DNA/RNA_pol_sf"/>
</dbReference>
<organism evidence="2 3">
    <name type="scientific">Clytia hemisphaerica</name>
    <dbReference type="NCBI Taxonomy" id="252671"/>
    <lineage>
        <taxon>Eukaryota</taxon>
        <taxon>Metazoa</taxon>
        <taxon>Cnidaria</taxon>
        <taxon>Hydrozoa</taxon>
        <taxon>Hydroidolina</taxon>
        <taxon>Leptothecata</taxon>
        <taxon>Obeliida</taxon>
        <taxon>Clytiidae</taxon>
        <taxon>Clytia</taxon>
    </lineage>
</organism>
<dbReference type="AlphaFoldDB" id="A0A7M5WR09"/>
<dbReference type="Gene3D" id="3.60.10.10">
    <property type="entry name" value="Endonuclease/exonuclease/phosphatase"/>
    <property type="match status" value="1"/>
</dbReference>
<dbReference type="SUPFAM" id="SSF56672">
    <property type="entry name" value="DNA/RNA polymerases"/>
    <property type="match status" value="1"/>
</dbReference>
<sequence length="817" mass="94124">GSGPLYTYHHITLNNKSYIDHILVSTDLDSFLKDCTVHNHSAMNISDHLPISMTLDLPYQDRTDASLQQSDDVEQYTIPNYMWRNPLFLELYKSEIITAIQNCTRQDTSTRIQELVNILKRCASKALSAINTNHHHVSPKPWWNETLSQRRDVLQKMFNDWKDAGFPRDSDNVSYCRYLFARKLFRTEVKRAKNQATAEYYVNFERLKNSNPRFFWKQIKLSNQTSTKLYTINGKSKINEITSDFQDHFNRLLNTPRIPNYDNEKSNNELSSLFDKLGEDVNNSSDFYVSELDVSKAIKKLNQNKAKDPFQIQAEHLIFAPENEFLTYLTRLLNDLFNDENLPDLLSTSIIIPLAKSTRKSLKDPNNYRGISLIPILTKLMEQIILIKHPELTEHGPSQFGFTSRSSTTHAETVIYDTIRHYNNQGSPVYICSLDAEKAFDCCNWLKLFQKLNSESILPKTVIRTLIQLYMNGDATVRYQNHKSAPFKLSQGVRQGSILSPHLYNFYTKDILENIKSLNAGTYLPNMDTSIIAFADDIILLSPTLRGLQMMIDKCVQKGCEHLIKFNDKTQFVISGRSPIPNPTITVNNVSIHPKRTLTHLGFEWINSITSNELTLKQHLTNRINKLWATTASLVSSGIRKLHPYSIATIYKTVIIPQLLYGLEIVDINQTATLQLNRCGRSSLKSLLGLSKYSKNYLLDLFHISEISTLILQRRVQLFDQLFKNRITAPYLLHLLTCSERSHFVLGNLINACDTFGLEPIDIVINGANKCLLENVRLVKDEDKQNIDTCKMYLANWQNFEYRQGFKDLLQCEVKRT</sequence>
<dbReference type="PROSITE" id="PS50878">
    <property type="entry name" value="RT_POL"/>
    <property type="match status" value="1"/>
</dbReference>
<dbReference type="EnsemblMetazoa" id="CLYHEMT004047.1">
    <property type="protein sequence ID" value="CLYHEMP004047.1"/>
    <property type="gene ID" value="CLYHEMG004047"/>
</dbReference>
<accession>A0A7M5WR09</accession>
<dbReference type="Proteomes" id="UP000594262">
    <property type="component" value="Unplaced"/>
</dbReference>
<proteinExistence type="predicted"/>
<feature type="domain" description="Reverse transcriptase" evidence="1">
    <location>
        <begin position="335"/>
        <end position="605"/>
    </location>
</feature>
<keyword evidence="3" id="KW-1185">Reference proteome</keyword>